<sequence>MSVFKGLRAVLFVTTIVLNAFIYFYPNILNEASQCTWHKFSHSTFEMKSTSGIADLLPPRWKELFLLNFPRFQDLEEDDNESAYDKAGKVKDIHMLTFGDPQINGNWPLTKYIKRLDNYGNDYYLGHIYNIMLKRLHPTHVAVMGDLFSLQWIYDLEFYNRTHRFVERLFPRPDEYKQTVLDAWKHHQDYDWNTWLNDQMYMDKKDRFMSRSYEDVYDWVHPERKYPNTQVPMFINLTGNHDIGYSGDATWQHMARFEYLFGQDNYVITYNQGKPEEWRIVVLNSMTLEGPALQEEFIDFTWSFLDHLKTIANPLFKGSTVLLTHIPFYKRDGLCADGPQHRYYENYDREPYKNGKLRSQNHLTYETSQKVLDIVFPNADKEGIILTGHDHVGCNNYYNYVDNEWVAEKTKSKASTRAPIREVVVKAMMGDYEGQTGLVTGSFNEETGHWAFEFSYCSFAIQHWWWATKVVTILLGFVSSLIFVKRSVKK</sequence>
<dbReference type="GO" id="GO:0006506">
    <property type="term" value="P:GPI anchor biosynthetic process"/>
    <property type="evidence" value="ECO:0007669"/>
    <property type="project" value="InterPro"/>
</dbReference>
<keyword evidence="2" id="KW-1133">Transmembrane helix</keyword>
<dbReference type="InterPro" id="IPR029052">
    <property type="entry name" value="Metallo-depent_PP-like"/>
</dbReference>
<dbReference type="InterPro" id="IPR033308">
    <property type="entry name" value="PGAP5/Cdc1/Ted1"/>
</dbReference>
<dbReference type="OrthoDB" id="9984693at2759"/>
<keyword evidence="4" id="KW-1185">Reference proteome</keyword>
<evidence type="ECO:0000256" key="1">
    <source>
        <dbReference type="ARBA" id="ARBA00023136"/>
    </source>
</evidence>
<feature type="transmembrane region" description="Helical" evidence="2">
    <location>
        <begin position="7"/>
        <end position="25"/>
    </location>
</feature>
<dbReference type="GO" id="GO:0016020">
    <property type="term" value="C:membrane"/>
    <property type="evidence" value="ECO:0007669"/>
    <property type="project" value="GOC"/>
</dbReference>
<dbReference type="SUPFAM" id="SSF56300">
    <property type="entry name" value="Metallo-dependent phosphatases"/>
    <property type="match status" value="1"/>
</dbReference>
<dbReference type="EMBL" id="JAHMUF010000008">
    <property type="protein sequence ID" value="KAG7194264.1"/>
    <property type="molecule type" value="Genomic_DNA"/>
</dbReference>
<gene>
    <name evidence="3" type="ORF">KQ657_004991</name>
</gene>
<reference evidence="3" key="1">
    <citation type="submission" date="2021-03" db="EMBL/GenBank/DDBJ databases">
        <authorList>
            <person name="Palmer J.M."/>
        </authorList>
    </citation>
    <scope>NUCLEOTIDE SEQUENCE</scope>
    <source>
        <strain evidence="3">ARV_011</strain>
    </source>
</reference>
<keyword evidence="1 2" id="KW-0472">Membrane</keyword>
<proteinExistence type="predicted"/>
<evidence type="ECO:0000313" key="3">
    <source>
        <dbReference type="EMBL" id="KAG7194264.1"/>
    </source>
</evidence>
<keyword evidence="2" id="KW-0812">Transmembrane</keyword>
<accession>A0A9P8AIX8</accession>
<dbReference type="GeneID" id="66118365"/>
<evidence type="ECO:0008006" key="5">
    <source>
        <dbReference type="Google" id="ProtNLM"/>
    </source>
</evidence>
<protein>
    <recommendedName>
        <fullName evidence="5">Calcineurin-like phosphoesterase domain-containing protein</fullName>
    </recommendedName>
</protein>
<feature type="transmembrane region" description="Helical" evidence="2">
    <location>
        <begin position="464"/>
        <end position="484"/>
    </location>
</feature>
<dbReference type="GO" id="GO:0005783">
    <property type="term" value="C:endoplasmic reticulum"/>
    <property type="evidence" value="ECO:0007669"/>
    <property type="project" value="TreeGrafter"/>
</dbReference>
<dbReference type="PANTHER" id="PTHR13315">
    <property type="entry name" value="METALLO PHOSPHOESTERASE RELATED"/>
    <property type="match status" value="1"/>
</dbReference>
<dbReference type="Proteomes" id="UP000790833">
    <property type="component" value="Unassembled WGS sequence"/>
</dbReference>
<name>A0A9P8AIX8_9ASCO</name>
<evidence type="ECO:0000313" key="4">
    <source>
        <dbReference type="Proteomes" id="UP000790833"/>
    </source>
</evidence>
<dbReference type="RefSeq" id="XP_043049811.1">
    <property type="nucleotide sequence ID" value="XM_043195638.1"/>
</dbReference>
<dbReference type="AlphaFoldDB" id="A0A9P8AIX8"/>
<evidence type="ECO:0000256" key="2">
    <source>
        <dbReference type="SAM" id="Phobius"/>
    </source>
</evidence>
<comment type="caution">
    <text evidence="3">The sequence shown here is derived from an EMBL/GenBank/DDBJ whole genome shotgun (WGS) entry which is preliminary data.</text>
</comment>
<organism evidence="3 4">
    <name type="scientific">Scheffersomyces spartinae</name>
    <dbReference type="NCBI Taxonomy" id="45513"/>
    <lineage>
        <taxon>Eukaryota</taxon>
        <taxon>Fungi</taxon>
        <taxon>Dikarya</taxon>
        <taxon>Ascomycota</taxon>
        <taxon>Saccharomycotina</taxon>
        <taxon>Pichiomycetes</taxon>
        <taxon>Debaryomycetaceae</taxon>
        <taxon>Scheffersomyces</taxon>
    </lineage>
</organism>
<dbReference type="PANTHER" id="PTHR13315:SF1">
    <property type="entry name" value="PROTEIN TED1"/>
    <property type="match status" value="1"/>
</dbReference>